<dbReference type="Proteomes" id="UP000681340">
    <property type="component" value="Unassembled WGS sequence"/>
</dbReference>
<dbReference type="GO" id="GO:0006633">
    <property type="term" value="P:fatty acid biosynthetic process"/>
    <property type="evidence" value="ECO:0007669"/>
    <property type="project" value="InterPro"/>
</dbReference>
<dbReference type="Pfam" id="PF01575">
    <property type="entry name" value="MaoC_dehydratas"/>
    <property type="match status" value="1"/>
</dbReference>
<evidence type="ECO:0000256" key="1">
    <source>
        <dbReference type="ARBA" id="ARBA00005254"/>
    </source>
</evidence>
<feature type="region of interest" description="Disordered" evidence="2">
    <location>
        <begin position="148"/>
        <end position="170"/>
    </location>
</feature>
<dbReference type="InterPro" id="IPR003965">
    <property type="entry name" value="Fatty_acid_synthase"/>
</dbReference>
<dbReference type="RefSeq" id="WP_212990766.1">
    <property type="nucleotide sequence ID" value="NZ_BAABEA010000025.1"/>
</dbReference>
<organism evidence="4 5">
    <name type="scientific">Actinoplanes auranticolor</name>
    <dbReference type="NCBI Taxonomy" id="47988"/>
    <lineage>
        <taxon>Bacteria</taxon>
        <taxon>Bacillati</taxon>
        <taxon>Actinomycetota</taxon>
        <taxon>Actinomycetes</taxon>
        <taxon>Micromonosporales</taxon>
        <taxon>Micromonosporaceae</taxon>
        <taxon>Actinoplanes</taxon>
    </lineage>
</organism>
<dbReference type="GO" id="GO:0005835">
    <property type="term" value="C:fatty acid synthase complex"/>
    <property type="evidence" value="ECO:0007669"/>
    <property type="project" value="InterPro"/>
</dbReference>
<dbReference type="PANTHER" id="PTHR43841:SF1">
    <property type="entry name" value="3-HYDROXYACYL-THIOESTER DEHYDRATASE X"/>
    <property type="match status" value="1"/>
</dbReference>
<evidence type="ECO:0000313" key="4">
    <source>
        <dbReference type="EMBL" id="GIM71814.1"/>
    </source>
</evidence>
<reference evidence="4" key="1">
    <citation type="submission" date="2021-03" db="EMBL/GenBank/DDBJ databases">
        <title>Whole genome shotgun sequence of Actinoplanes auranticolor NBRC 12245.</title>
        <authorList>
            <person name="Komaki H."/>
            <person name="Tamura T."/>
        </authorList>
    </citation>
    <scope>NUCLEOTIDE SEQUENCE</scope>
    <source>
        <strain evidence="4">NBRC 12245</strain>
    </source>
</reference>
<evidence type="ECO:0000256" key="2">
    <source>
        <dbReference type="SAM" id="MobiDB-lite"/>
    </source>
</evidence>
<accession>A0A919VML1</accession>
<evidence type="ECO:0000313" key="5">
    <source>
        <dbReference type="Proteomes" id="UP000681340"/>
    </source>
</evidence>
<comment type="caution">
    <text evidence="4">The sequence shown here is derived from an EMBL/GenBank/DDBJ whole genome shotgun (WGS) entry which is preliminary data.</text>
</comment>
<dbReference type="PRINTS" id="PR01483">
    <property type="entry name" value="FASYNTHASE"/>
</dbReference>
<dbReference type="PANTHER" id="PTHR43841">
    <property type="entry name" value="3-HYDROXYACYL-THIOESTER DEHYDRATASE HTDX-RELATED"/>
    <property type="match status" value="1"/>
</dbReference>
<dbReference type="SUPFAM" id="SSF54637">
    <property type="entry name" value="Thioesterase/thiol ester dehydrase-isomerase"/>
    <property type="match status" value="2"/>
</dbReference>
<sequence>MVVDLTGRPGPSYARIALGLLPRRRGTALPDRMVIRREAVIDPEHLVRYDRVCGFRLADALPATYPHVLAGPLAMRLMSAPDFPFPLAGLVHVANRITVRRPIDAGSRLDLSVRAADLRPHGRGQQFDVISSATVDGQEVWRGVSTYLRKDRPGEGGGSRGDRPPGPAATARWRVPVRAGRDYAAVSGDHNPIHTSRLGARLFGFPRPIAHGMWTKARCLAALDGRLPPAYSVDVAFKLPVLLPAAVDFAAARTAGGGWDFALRAADSGRPHLTGSVAGVTPRPGT</sequence>
<dbReference type="InterPro" id="IPR002539">
    <property type="entry name" value="MaoC-like_dom"/>
</dbReference>
<proteinExistence type="inferred from homology"/>
<name>A0A919VML1_9ACTN</name>
<dbReference type="InterPro" id="IPR029069">
    <property type="entry name" value="HotDog_dom_sf"/>
</dbReference>
<dbReference type="Gene3D" id="3.10.129.10">
    <property type="entry name" value="Hotdog Thioesterase"/>
    <property type="match status" value="1"/>
</dbReference>
<dbReference type="EMBL" id="BOQL01000038">
    <property type="protein sequence ID" value="GIM71814.1"/>
    <property type="molecule type" value="Genomic_DNA"/>
</dbReference>
<keyword evidence="5" id="KW-1185">Reference proteome</keyword>
<feature type="domain" description="MaoC-like" evidence="3">
    <location>
        <begin position="182"/>
        <end position="254"/>
    </location>
</feature>
<comment type="similarity">
    <text evidence="1">Belongs to the enoyl-CoA hydratase/isomerase family.</text>
</comment>
<gene>
    <name evidence="4" type="ORF">Aau02nite_47850</name>
</gene>
<dbReference type="GO" id="GO:0004312">
    <property type="term" value="F:fatty acid synthase activity"/>
    <property type="evidence" value="ECO:0007669"/>
    <property type="project" value="InterPro"/>
</dbReference>
<dbReference type="AlphaFoldDB" id="A0A919VML1"/>
<evidence type="ECO:0000259" key="3">
    <source>
        <dbReference type="Pfam" id="PF01575"/>
    </source>
</evidence>
<protein>
    <recommendedName>
        <fullName evidence="3">MaoC-like domain-containing protein</fullName>
    </recommendedName>
</protein>